<dbReference type="Pfam" id="PF16254">
    <property type="entry name" value="DUF4910"/>
    <property type="match status" value="1"/>
</dbReference>
<dbReference type="PIRSF" id="PIRSF015244">
    <property type="entry name" value="UCP015244"/>
    <property type="match status" value="1"/>
</dbReference>
<dbReference type="InterPro" id="IPR012353">
    <property type="entry name" value="UCP015244"/>
</dbReference>
<dbReference type="InterPro" id="IPR032610">
    <property type="entry name" value="DUF2172"/>
</dbReference>
<proteinExistence type="predicted"/>
<name>A0ABV8F556_9ACTN</name>
<evidence type="ECO:0000259" key="2">
    <source>
        <dbReference type="Pfam" id="PF16221"/>
    </source>
</evidence>
<gene>
    <name evidence="4" type="ORF">ACFOYY_23635</name>
</gene>
<keyword evidence="5" id="KW-1185">Reference proteome</keyword>
<dbReference type="CDD" id="cd05644">
    <property type="entry name" value="M28_like"/>
    <property type="match status" value="1"/>
</dbReference>
<dbReference type="Gene3D" id="3.50.30.90">
    <property type="match status" value="1"/>
</dbReference>
<dbReference type="InterPro" id="IPR032589">
    <property type="entry name" value="DUF4910"/>
</dbReference>
<dbReference type="RefSeq" id="WP_362780758.1">
    <property type="nucleotide sequence ID" value="NZ_JBHSBC010000023.1"/>
</dbReference>
<dbReference type="SUPFAM" id="SSF53187">
    <property type="entry name" value="Zn-dependent exopeptidases"/>
    <property type="match status" value="1"/>
</dbReference>
<organism evidence="4 5">
    <name type="scientific">Streptosporangium jomthongense</name>
    <dbReference type="NCBI Taxonomy" id="1193683"/>
    <lineage>
        <taxon>Bacteria</taxon>
        <taxon>Bacillati</taxon>
        <taxon>Actinomycetota</taxon>
        <taxon>Actinomycetes</taxon>
        <taxon>Streptosporangiales</taxon>
        <taxon>Streptosporangiaceae</taxon>
        <taxon>Streptosporangium</taxon>
    </lineage>
</organism>
<evidence type="ECO:0000313" key="5">
    <source>
        <dbReference type="Proteomes" id="UP001595698"/>
    </source>
</evidence>
<feature type="domain" description="DUF4910" evidence="3">
    <location>
        <begin position="22"/>
        <end position="359"/>
    </location>
</feature>
<dbReference type="Pfam" id="PF09940">
    <property type="entry name" value="DUF2172"/>
    <property type="match status" value="1"/>
</dbReference>
<evidence type="ECO:0000259" key="3">
    <source>
        <dbReference type="Pfam" id="PF16254"/>
    </source>
</evidence>
<feature type="domain" description="DUF2172" evidence="1">
    <location>
        <begin position="72"/>
        <end position="163"/>
    </location>
</feature>
<comment type="caution">
    <text evidence="4">The sequence shown here is derived from an EMBL/GenBank/DDBJ whole genome shotgun (WGS) entry which is preliminary data.</text>
</comment>
<dbReference type="Pfam" id="PF16221">
    <property type="entry name" value="HTH_47"/>
    <property type="match status" value="1"/>
</dbReference>
<dbReference type="Gene3D" id="1.10.10.10">
    <property type="entry name" value="Winged helix-like DNA-binding domain superfamily/Winged helix DNA-binding domain"/>
    <property type="match status" value="1"/>
</dbReference>
<dbReference type="InterPro" id="IPR032622">
    <property type="entry name" value="UCP01524_HTH"/>
</dbReference>
<reference evidence="5" key="1">
    <citation type="journal article" date="2019" name="Int. J. Syst. Evol. Microbiol.">
        <title>The Global Catalogue of Microorganisms (GCM) 10K type strain sequencing project: providing services to taxonomists for standard genome sequencing and annotation.</title>
        <authorList>
            <consortium name="The Broad Institute Genomics Platform"/>
            <consortium name="The Broad Institute Genome Sequencing Center for Infectious Disease"/>
            <person name="Wu L."/>
            <person name="Ma J."/>
        </authorList>
    </citation>
    <scope>NUCLEOTIDE SEQUENCE [LARGE SCALE GENOMIC DNA]</scope>
    <source>
        <strain evidence="5">TBRC 7912</strain>
    </source>
</reference>
<dbReference type="EMBL" id="JBHSBC010000023">
    <property type="protein sequence ID" value="MFC3983145.1"/>
    <property type="molecule type" value="Genomic_DNA"/>
</dbReference>
<dbReference type="InterPro" id="IPR036388">
    <property type="entry name" value="WH-like_DNA-bd_sf"/>
</dbReference>
<protein>
    <submittedName>
        <fullName evidence="4">DUF4910 domain-containing protein</fullName>
    </submittedName>
</protein>
<accession>A0ABV8F556</accession>
<sequence length="437" mass="48149">MTTDAPQTAAGESRETEGREMHALVERLYPLCRSITGDGLRRTLEIVSGEIPLEVSEVPTGTEVLDWTVPREWNIRDAYVKDPSGERVIDFAASNLHVVGYSVPVSATMTLDELRGHLHTLPEQPDLVPYRTSYYAETWGFCLRENTLAAMGPGPYEVVIDSTLADGHLTYGEHVVPGRSTDEVLISCHVCHPSLANDNLAGVAVATRLARRLAKSDPHYTYRFVFAPGTIGAITWLARNRERAGRVKHGLVLACAGDSGSLTYKRSRRADAEIDRAVRHVLRSSGREHTVLDFSPYGYDERQYCSPGFNLPVGSLTRTPYAGYPEYHTSGDNPDFVSPEAMADTLETCWEVTRVLEGNRRYLNLSPYGEPQLGRRGLYGSLGGRSDTKQAQMAMLWVLNLSDGEHTLLDIAEKSDLPFAVVAEAAQALRGAGLLKE</sequence>
<dbReference type="Gene3D" id="3.40.630.10">
    <property type="entry name" value="Zn peptidases"/>
    <property type="match status" value="1"/>
</dbReference>
<evidence type="ECO:0000259" key="1">
    <source>
        <dbReference type="Pfam" id="PF09940"/>
    </source>
</evidence>
<feature type="domain" description="UCP01524 winged helix-turn-helix" evidence="2">
    <location>
        <begin position="361"/>
        <end position="436"/>
    </location>
</feature>
<dbReference type="Proteomes" id="UP001595698">
    <property type="component" value="Unassembled WGS sequence"/>
</dbReference>
<evidence type="ECO:0000313" key="4">
    <source>
        <dbReference type="EMBL" id="MFC3983145.1"/>
    </source>
</evidence>